<gene>
    <name evidence="1" type="ORF">HMPREF0766_14339</name>
</gene>
<proteinExistence type="predicted"/>
<accession>D7VTL9</accession>
<evidence type="ECO:0000313" key="1">
    <source>
        <dbReference type="EMBL" id="EFK55778.1"/>
    </source>
</evidence>
<dbReference type="STRING" id="525373.HMPREF0766_14339"/>
<dbReference type="HOGENOM" id="CLU_2737992_0_0_10"/>
<name>D7VTL9_SPHSI</name>
<reference evidence="1" key="1">
    <citation type="submission" date="2010-07" db="EMBL/GenBank/DDBJ databases">
        <authorList>
            <person name="Muzny D."/>
            <person name="Qin X."/>
            <person name="Buhay C."/>
            <person name="Dugan-Rocha S."/>
            <person name="Ding Y."/>
            <person name="Chen G."/>
            <person name="Hawes A."/>
            <person name="Holder M."/>
            <person name="Jhangiani S."/>
            <person name="Johnson A."/>
            <person name="Khan Z."/>
            <person name="Li Z."/>
            <person name="Liu W."/>
            <person name="Liu X."/>
            <person name="Perez L."/>
            <person name="Shen H."/>
            <person name="Wang Q."/>
            <person name="Watt J."/>
            <person name="Xi L."/>
            <person name="Xin Y."/>
            <person name="Zhou J."/>
            <person name="Deng J."/>
            <person name="Jiang H."/>
            <person name="Liu Y."/>
            <person name="Qu J."/>
            <person name="Song X.-Z."/>
            <person name="Zhang L."/>
            <person name="Villasana D."/>
            <person name="Johnson A."/>
            <person name="Liu J."/>
            <person name="Liyanage D."/>
            <person name="Lorensuhewa L."/>
            <person name="Robinson T."/>
            <person name="Song A."/>
            <person name="Song B.-B."/>
            <person name="Dinh H."/>
            <person name="Thornton R."/>
            <person name="Coyle M."/>
            <person name="Francisco L."/>
            <person name="Jackson L."/>
            <person name="Javaid M."/>
            <person name="Korchina V."/>
            <person name="Kovar C."/>
            <person name="Mata R."/>
            <person name="Mathew T."/>
            <person name="Ngo R."/>
            <person name="Nguyen L."/>
            <person name="Nguyen N."/>
            <person name="Okwuonu G."/>
            <person name="Ongeri F."/>
            <person name="Pham C."/>
            <person name="Simmons D."/>
            <person name="Wilczek-Boney K."/>
            <person name="Hale W."/>
            <person name="Jakkamsetti A."/>
            <person name="Pham P."/>
            <person name="Ruth R."/>
            <person name="San Lucas F."/>
            <person name="Warren J."/>
            <person name="Zhang J."/>
            <person name="Zhao Z."/>
            <person name="Zhou C."/>
            <person name="Zhu D."/>
            <person name="Lee S."/>
            <person name="Bess C."/>
            <person name="Blankenburg K."/>
            <person name="Forbes L."/>
            <person name="Fu Q."/>
            <person name="Gubbala S."/>
            <person name="Hirani K."/>
            <person name="Jayaseelan J.C."/>
            <person name="Lara F."/>
            <person name="Munidasa M."/>
            <person name="Palculict T."/>
            <person name="Patil S."/>
            <person name="Pu L.-L."/>
            <person name="Saada N."/>
            <person name="Tang L."/>
            <person name="Weissenberger G."/>
            <person name="Zhu Y."/>
            <person name="Hemphill L."/>
            <person name="Shang Y."/>
            <person name="Youmans B."/>
            <person name="Ayvaz T."/>
            <person name="Ross M."/>
            <person name="Santibanez J."/>
            <person name="Aqrawi P."/>
            <person name="Gross S."/>
            <person name="Joshi V."/>
            <person name="Fowler G."/>
            <person name="Nazareth L."/>
            <person name="Reid J."/>
            <person name="Worley K."/>
            <person name="Petrosino J."/>
            <person name="Highlander S."/>
            <person name="Gibbs R."/>
        </authorList>
    </citation>
    <scope>NUCLEOTIDE SEQUENCE [LARGE SCALE GENOMIC DNA]</scope>
    <source>
        <strain evidence="1">ATCC 33861</strain>
    </source>
</reference>
<protein>
    <submittedName>
        <fullName evidence="1">Uncharacterized protein</fullName>
    </submittedName>
</protein>
<dbReference type="AlphaFoldDB" id="D7VTL9"/>
<dbReference type="Proteomes" id="UP000006258">
    <property type="component" value="Unassembled WGS sequence"/>
</dbReference>
<keyword evidence="2" id="KW-1185">Reference proteome</keyword>
<sequence length="71" mass="8708">MRHFIIEYNKKDGLWICTHLDSGVYCQFKELNFNRTNQFNLFEYSTTPINQLNQIVDQMINWLHKNHFDKL</sequence>
<dbReference type="EMBL" id="ACHA02000013">
    <property type="protein sequence ID" value="EFK55778.1"/>
    <property type="molecule type" value="Genomic_DNA"/>
</dbReference>
<comment type="caution">
    <text evidence="1">The sequence shown here is derived from an EMBL/GenBank/DDBJ whole genome shotgun (WGS) entry which is preliminary data.</text>
</comment>
<evidence type="ECO:0000313" key="2">
    <source>
        <dbReference type="Proteomes" id="UP000006258"/>
    </source>
</evidence>
<organism evidence="1 2">
    <name type="scientific">Sphingobacterium spiritivorum ATCC 33861</name>
    <dbReference type="NCBI Taxonomy" id="525373"/>
    <lineage>
        <taxon>Bacteria</taxon>
        <taxon>Pseudomonadati</taxon>
        <taxon>Bacteroidota</taxon>
        <taxon>Sphingobacteriia</taxon>
        <taxon>Sphingobacteriales</taxon>
        <taxon>Sphingobacteriaceae</taxon>
        <taxon>Sphingobacterium</taxon>
    </lineage>
</organism>